<name>A0ABN7XLQ6_GIGMA</name>
<evidence type="ECO:0000313" key="1">
    <source>
        <dbReference type="EMBL" id="CAG8855266.1"/>
    </source>
</evidence>
<protein>
    <submittedName>
        <fullName evidence="1">9713_t:CDS:1</fullName>
    </submittedName>
</protein>
<comment type="caution">
    <text evidence="1">The sequence shown here is derived from an EMBL/GenBank/DDBJ whole genome shotgun (WGS) entry which is preliminary data.</text>
</comment>
<dbReference type="EMBL" id="CAJVQB010147537">
    <property type="protein sequence ID" value="CAG8855266.1"/>
    <property type="molecule type" value="Genomic_DNA"/>
</dbReference>
<proteinExistence type="predicted"/>
<dbReference type="Proteomes" id="UP000789901">
    <property type="component" value="Unassembled WGS sequence"/>
</dbReference>
<feature type="non-terminal residue" evidence="1">
    <location>
        <position position="75"/>
    </location>
</feature>
<sequence length="75" mass="8516">KFLNLGVDKNVSSLLTRLSKLDSNSNLVESLEADETNNLEGRILDENDILEKLEKNKDALPLVEQAYVIARERFL</sequence>
<gene>
    <name evidence="1" type="ORF">GMARGA_LOCUS44087</name>
</gene>
<feature type="non-terminal residue" evidence="1">
    <location>
        <position position="1"/>
    </location>
</feature>
<evidence type="ECO:0000313" key="2">
    <source>
        <dbReference type="Proteomes" id="UP000789901"/>
    </source>
</evidence>
<accession>A0ABN7XLQ6</accession>
<reference evidence="1 2" key="1">
    <citation type="submission" date="2021-06" db="EMBL/GenBank/DDBJ databases">
        <authorList>
            <person name="Kallberg Y."/>
            <person name="Tangrot J."/>
            <person name="Rosling A."/>
        </authorList>
    </citation>
    <scope>NUCLEOTIDE SEQUENCE [LARGE SCALE GENOMIC DNA]</scope>
    <source>
        <strain evidence="1 2">120-4 pot B 10/14</strain>
    </source>
</reference>
<keyword evidence="2" id="KW-1185">Reference proteome</keyword>
<organism evidence="1 2">
    <name type="scientific">Gigaspora margarita</name>
    <dbReference type="NCBI Taxonomy" id="4874"/>
    <lineage>
        <taxon>Eukaryota</taxon>
        <taxon>Fungi</taxon>
        <taxon>Fungi incertae sedis</taxon>
        <taxon>Mucoromycota</taxon>
        <taxon>Glomeromycotina</taxon>
        <taxon>Glomeromycetes</taxon>
        <taxon>Diversisporales</taxon>
        <taxon>Gigasporaceae</taxon>
        <taxon>Gigaspora</taxon>
    </lineage>
</organism>